<evidence type="ECO:0000313" key="5">
    <source>
        <dbReference type="Proteomes" id="UP001169027"/>
    </source>
</evidence>
<dbReference type="Pfam" id="PF01555">
    <property type="entry name" value="N6_N4_Mtase"/>
    <property type="match status" value="1"/>
</dbReference>
<dbReference type="Gene3D" id="3.40.50.150">
    <property type="entry name" value="Vaccinia Virus protein VP39"/>
    <property type="match status" value="1"/>
</dbReference>
<protein>
    <submittedName>
        <fullName evidence="4">Site-specific DNA-methyltransferase</fullName>
        <ecNumber evidence="4">2.1.1.-</ecNumber>
    </submittedName>
</protein>
<dbReference type="Proteomes" id="UP001169027">
    <property type="component" value="Unassembled WGS sequence"/>
</dbReference>
<organism evidence="4 5">
    <name type="scientific">Variovorax ginsengisoli</name>
    <dbReference type="NCBI Taxonomy" id="363844"/>
    <lineage>
        <taxon>Bacteria</taxon>
        <taxon>Pseudomonadati</taxon>
        <taxon>Pseudomonadota</taxon>
        <taxon>Betaproteobacteria</taxon>
        <taxon>Burkholderiales</taxon>
        <taxon>Comamonadaceae</taxon>
        <taxon>Variovorax</taxon>
    </lineage>
</organism>
<dbReference type="RefSeq" id="WP_301814468.1">
    <property type="nucleotide sequence ID" value="NZ_JAUJZH010000027.1"/>
</dbReference>
<evidence type="ECO:0000256" key="1">
    <source>
        <dbReference type="ARBA" id="ARBA00022603"/>
    </source>
</evidence>
<sequence>MREARAYGNPSEAEYVDFICGALEPLLKNLIAGGCIALNVSNDIFLSRSPARSMYVERLTLALHDRLGLQLLERAIWHNPAKPPGPTYWASIKRQQLNVGYEPVLVFCNDPVRCVADNRRVLQPHSKRHAQLLAAGGEIRTATYGDGAYKLRPGSFGNVTAGKIPKNVISLSRVSREVEKTRKEAKALGLPTHGALMPVKLARLLVEFLTPPGGLVLDPFGGWLSTALACEEAGYRWMAFEMMAEYSAGGGMRLSDRPGFHASFDLAGWQPPGARRN</sequence>
<dbReference type="EMBL" id="JAUKVY010000027">
    <property type="protein sequence ID" value="MDO1536344.1"/>
    <property type="molecule type" value="Genomic_DNA"/>
</dbReference>
<dbReference type="SUPFAM" id="SSF53335">
    <property type="entry name" value="S-adenosyl-L-methionine-dependent methyltransferases"/>
    <property type="match status" value="1"/>
</dbReference>
<comment type="caution">
    <text evidence="4">The sequence shown here is derived from an EMBL/GenBank/DDBJ whole genome shotgun (WGS) entry which is preliminary data.</text>
</comment>
<keyword evidence="2 4" id="KW-0808">Transferase</keyword>
<dbReference type="InterPro" id="IPR029063">
    <property type="entry name" value="SAM-dependent_MTases_sf"/>
</dbReference>
<evidence type="ECO:0000256" key="2">
    <source>
        <dbReference type="ARBA" id="ARBA00022679"/>
    </source>
</evidence>
<keyword evidence="1 4" id="KW-0489">Methyltransferase</keyword>
<proteinExistence type="predicted"/>
<name>A0ABT8SDD0_9BURK</name>
<dbReference type="GO" id="GO:0008168">
    <property type="term" value="F:methyltransferase activity"/>
    <property type="evidence" value="ECO:0007669"/>
    <property type="project" value="UniProtKB-KW"/>
</dbReference>
<evidence type="ECO:0000259" key="3">
    <source>
        <dbReference type="Pfam" id="PF01555"/>
    </source>
</evidence>
<feature type="domain" description="DNA methylase N-4/N-6" evidence="3">
    <location>
        <begin position="8"/>
        <end position="246"/>
    </location>
</feature>
<dbReference type="EC" id="2.1.1.-" evidence="4"/>
<gene>
    <name evidence="4" type="ORF">Q2T77_29060</name>
</gene>
<dbReference type="InterPro" id="IPR002941">
    <property type="entry name" value="DNA_methylase_N4/N6"/>
</dbReference>
<reference evidence="4" key="1">
    <citation type="submission" date="2023-06" db="EMBL/GenBank/DDBJ databases">
        <authorList>
            <person name="Jiang Y."/>
            <person name="Liu Q."/>
        </authorList>
    </citation>
    <scope>NUCLEOTIDE SEQUENCE</scope>
    <source>
        <strain evidence="4">CGMCC 1.12090</strain>
    </source>
</reference>
<dbReference type="GO" id="GO:0032259">
    <property type="term" value="P:methylation"/>
    <property type="evidence" value="ECO:0007669"/>
    <property type="project" value="UniProtKB-KW"/>
</dbReference>
<accession>A0ABT8SDD0</accession>
<keyword evidence="5" id="KW-1185">Reference proteome</keyword>
<evidence type="ECO:0000313" key="4">
    <source>
        <dbReference type="EMBL" id="MDO1536344.1"/>
    </source>
</evidence>